<dbReference type="Proteomes" id="UP001233271">
    <property type="component" value="Chromosome 3"/>
</dbReference>
<keyword evidence="2" id="KW-1133">Transmembrane helix</keyword>
<feature type="compositionally biased region" description="Basic and acidic residues" evidence="1">
    <location>
        <begin position="456"/>
        <end position="466"/>
    </location>
</feature>
<dbReference type="RefSeq" id="XP_060455823.1">
    <property type="nucleotide sequence ID" value="XM_060599095.1"/>
</dbReference>
<dbReference type="KEGG" id="ccac:CcaHIS019_0306280"/>
<organism evidence="3 4">
    <name type="scientific">Cutaneotrichosporon cavernicola</name>
    <dbReference type="NCBI Taxonomy" id="279322"/>
    <lineage>
        <taxon>Eukaryota</taxon>
        <taxon>Fungi</taxon>
        <taxon>Dikarya</taxon>
        <taxon>Basidiomycota</taxon>
        <taxon>Agaricomycotina</taxon>
        <taxon>Tremellomycetes</taxon>
        <taxon>Trichosporonales</taxon>
        <taxon>Trichosporonaceae</taxon>
        <taxon>Cutaneotrichosporon</taxon>
    </lineage>
</organism>
<dbReference type="GeneID" id="85494428"/>
<reference evidence="3" key="1">
    <citation type="journal article" date="2023" name="BMC Genomics">
        <title>Chromosome-level genome assemblies of Cutaneotrichosporon spp. (Trichosporonales, Basidiomycota) reveal imbalanced evolution between nucleotide sequences and chromosome synteny.</title>
        <authorList>
            <person name="Kobayashi Y."/>
            <person name="Kayamori A."/>
            <person name="Aoki K."/>
            <person name="Shiwa Y."/>
            <person name="Matsutani M."/>
            <person name="Fujita N."/>
            <person name="Sugita T."/>
            <person name="Iwasaki W."/>
            <person name="Tanaka N."/>
            <person name="Takashima M."/>
        </authorList>
    </citation>
    <scope>NUCLEOTIDE SEQUENCE</scope>
    <source>
        <strain evidence="3">HIS019</strain>
    </source>
</reference>
<accession>A0AA48IJ08</accession>
<sequence>MPAASTISNSPAESPIKPHSWSPASLRVYTLILDASSPMFPYGWTPEGLNDTSRSNSSILSFLGTGVTVKGSAQPNTTYQLTNPNDTHQSLLEPEGDVLLNSSGSDKLLQALSFEPIPTVTSVVISSTMDVDDPNRPENLDTIPLVDEVDGNHTLTSDAKVTFTGSTINGDVVYLAENNAIEIKLPSNTTRVMVLGVTDPDFGTYRASLITKNPDTDVNTFNSSAYRSEKNPNEQPYYDITLDPQQDSVYSVKVLADGKGIGLKTVKIWYSTKDKPEDVKTGKNAVGKNKSNHIGPIVGGVVGGVAAVAIVGGLFLWFRRRKQQDDKLAYRRVVPFTGGAAHPSDPVTAEVGTPGSLNVSSPQLNATSMRGVNVPVAAAPLLVDGSSVDSNMHVPPLSATGNISVKEELPVYDTSWKSTASGDEKPKQRGFIPRRRSQRSVASTDSSVYGSDVEEDTHLRVGDSRTRVSRSHRSSSSKRPGK</sequence>
<name>A0AA48IJ08_9TREE</name>
<evidence type="ECO:0000256" key="2">
    <source>
        <dbReference type="SAM" id="Phobius"/>
    </source>
</evidence>
<keyword evidence="2" id="KW-0812">Transmembrane</keyword>
<protein>
    <submittedName>
        <fullName evidence="3">Uncharacterized protein</fullName>
    </submittedName>
</protein>
<keyword evidence="4" id="KW-1185">Reference proteome</keyword>
<dbReference type="EMBL" id="AP028214">
    <property type="protein sequence ID" value="BEI90558.1"/>
    <property type="molecule type" value="Genomic_DNA"/>
</dbReference>
<feature type="transmembrane region" description="Helical" evidence="2">
    <location>
        <begin position="297"/>
        <end position="318"/>
    </location>
</feature>
<evidence type="ECO:0000256" key="1">
    <source>
        <dbReference type="SAM" id="MobiDB-lite"/>
    </source>
</evidence>
<gene>
    <name evidence="3" type="ORF">CcaverHIS019_0306280</name>
</gene>
<feature type="region of interest" description="Disordered" evidence="1">
    <location>
        <begin position="416"/>
        <end position="482"/>
    </location>
</feature>
<keyword evidence="2" id="KW-0472">Membrane</keyword>
<feature type="compositionally biased region" description="Basic residues" evidence="1">
    <location>
        <begin position="467"/>
        <end position="482"/>
    </location>
</feature>
<feature type="compositionally biased region" description="Polar residues" evidence="1">
    <location>
        <begin position="439"/>
        <end position="449"/>
    </location>
</feature>
<dbReference type="AlphaFoldDB" id="A0AA48IJ08"/>
<proteinExistence type="predicted"/>
<evidence type="ECO:0000313" key="4">
    <source>
        <dbReference type="Proteomes" id="UP001233271"/>
    </source>
</evidence>
<evidence type="ECO:0000313" key="3">
    <source>
        <dbReference type="EMBL" id="BEI90558.1"/>
    </source>
</evidence>
<feature type="region of interest" description="Disordered" evidence="1">
    <location>
        <begin position="341"/>
        <end position="362"/>
    </location>
</feature>